<reference evidence="2" key="1">
    <citation type="submission" date="2009-10" db="EMBL/GenBank/DDBJ databases">
        <authorList>
            <person name="Weinstock G."/>
            <person name="Sodergren E."/>
            <person name="Clifton S."/>
            <person name="Fulton L."/>
            <person name="Fulton B."/>
            <person name="Courtney L."/>
            <person name="Fronick C."/>
            <person name="Harrison M."/>
            <person name="Strong C."/>
            <person name="Farmer C."/>
            <person name="Delahaunty K."/>
            <person name="Markovic C."/>
            <person name="Hall O."/>
            <person name="Minx P."/>
            <person name="Tomlinson C."/>
            <person name="Mitreva M."/>
            <person name="Nelson J."/>
            <person name="Hou S."/>
            <person name="Wollam A."/>
            <person name="Pepin K.H."/>
            <person name="Johnson M."/>
            <person name="Bhonagiri V."/>
            <person name="Nash W.E."/>
            <person name="Warren W."/>
            <person name="Chinwalla A."/>
            <person name="Mardis E.R."/>
            <person name="Wilson R.K."/>
        </authorList>
    </citation>
    <scope>NUCLEOTIDE SEQUENCE [LARGE SCALE GENOMIC DNA]</scope>
    <source>
        <strain evidence="2">ATCC 700122</strain>
    </source>
</reference>
<evidence type="ECO:0000313" key="2">
    <source>
        <dbReference type="EMBL" id="EEZ61370.1"/>
    </source>
</evidence>
<accession>D0WFV7</accession>
<organism evidence="2 3">
    <name type="scientific">Slackia exigua (strain ATCC 700122 / DSM 15923 / CIP 105133 / JCM 11022 / KCTC 5966 / S-7)</name>
    <dbReference type="NCBI Taxonomy" id="649764"/>
    <lineage>
        <taxon>Bacteria</taxon>
        <taxon>Bacillati</taxon>
        <taxon>Actinomycetota</taxon>
        <taxon>Coriobacteriia</taxon>
        <taxon>Eggerthellales</taxon>
        <taxon>Eggerthellaceae</taxon>
        <taxon>Slackia</taxon>
    </lineage>
</organism>
<protein>
    <submittedName>
        <fullName evidence="2">Uncharacterized protein</fullName>
    </submittedName>
</protein>
<comment type="caution">
    <text evidence="2">The sequence shown here is derived from an EMBL/GenBank/DDBJ whole genome shotgun (WGS) entry which is preliminary data.</text>
</comment>
<dbReference type="Proteomes" id="UP000006001">
    <property type="component" value="Unassembled WGS sequence"/>
</dbReference>
<evidence type="ECO:0000313" key="3">
    <source>
        <dbReference type="Proteomes" id="UP000006001"/>
    </source>
</evidence>
<dbReference type="EMBL" id="ACUX02000006">
    <property type="protein sequence ID" value="EEZ61370.1"/>
    <property type="molecule type" value="Genomic_DNA"/>
</dbReference>
<dbReference type="HOGENOM" id="CLU_3205353_0_0_11"/>
<dbReference type="STRING" id="649764.HMPREF0762_00707"/>
<sequence>MPFLSIPANEAASILVQNVIRGTIACGARPSRPPSSQTIAPSSAQ</sequence>
<gene>
    <name evidence="2" type="ORF">HMPREF0762_00707</name>
</gene>
<feature type="compositionally biased region" description="Polar residues" evidence="1">
    <location>
        <begin position="34"/>
        <end position="45"/>
    </location>
</feature>
<keyword evidence="3" id="KW-1185">Reference proteome</keyword>
<evidence type="ECO:0000256" key="1">
    <source>
        <dbReference type="SAM" id="MobiDB-lite"/>
    </source>
</evidence>
<proteinExistence type="predicted"/>
<feature type="region of interest" description="Disordered" evidence="1">
    <location>
        <begin position="26"/>
        <end position="45"/>
    </location>
</feature>
<dbReference type="AlphaFoldDB" id="D0WFV7"/>
<name>D0WFV7_SLAES</name>